<feature type="signal peptide" evidence="8">
    <location>
        <begin position="1"/>
        <end position="17"/>
    </location>
</feature>
<evidence type="ECO:0000256" key="3">
    <source>
        <dbReference type="ARBA" id="ARBA00008743"/>
    </source>
</evidence>
<keyword evidence="12" id="KW-1185">Reference proteome</keyword>
<feature type="domain" description="OST48 N-terminal" evidence="9">
    <location>
        <begin position="24"/>
        <end position="303"/>
    </location>
</feature>
<feature type="chain" id="PRO_5016485288" description="Dolichyl-diphosphooligosaccharide--protein glycosyltransferase subunit WBP1" evidence="8">
    <location>
        <begin position="18"/>
        <end position="479"/>
    </location>
</feature>
<dbReference type="Proteomes" id="UP000253664">
    <property type="component" value="Unassembled WGS sequence"/>
</dbReference>
<dbReference type="InterPro" id="IPR055457">
    <property type="entry name" value="OST48_N"/>
</dbReference>
<comment type="subcellular location">
    <subcellularLocation>
        <location evidence="8">Endoplasmic reticulum membrane</location>
        <topology evidence="8">Single-pass type I membrane protein</topology>
    </subcellularLocation>
    <subcellularLocation>
        <location evidence="1">Membrane</location>
        <topology evidence="1">Single-pass type I membrane protein</topology>
    </subcellularLocation>
</comment>
<dbReference type="Pfam" id="PF23358">
    <property type="entry name" value="OST48_MD"/>
    <property type="match status" value="1"/>
</dbReference>
<evidence type="ECO:0000259" key="10">
    <source>
        <dbReference type="Pfam" id="PF23358"/>
    </source>
</evidence>
<dbReference type="OrthoDB" id="29105at2759"/>
<evidence type="ECO:0000256" key="7">
    <source>
        <dbReference type="ARBA" id="ARBA00023136"/>
    </source>
</evidence>
<evidence type="ECO:0000256" key="2">
    <source>
        <dbReference type="ARBA" id="ARBA00004922"/>
    </source>
</evidence>
<organism evidence="11 12">
    <name type="scientific">Ophiocordyceps polyrhachis-furcata BCC 54312</name>
    <dbReference type="NCBI Taxonomy" id="1330021"/>
    <lineage>
        <taxon>Eukaryota</taxon>
        <taxon>Fungi</taxon>
        <taxon>Dikarya</taxon>
        <taxon>Ascomycota</taxon>
        <taxon>Pezizomycotina</taxon>
        <taxon>Sordariomycetes</taxon>
        <taxon>Hypocreomycetidae</taxon>
        <taxon>Hypocreales</taxon>
        <taxon>Ophiocordycipitaceae</taxon>
        <taxon>Ophiocordyceps</taxon>
    </lineage>
</organism>
<dbReference type="PANTHER" id="PTHR10830">
    <property type="entry name" value="DOLICHYL-DIPHOSPHOOLIGOSACCHARIDE--PROTEIN GLYCOSYLTRANSFERASE 48 KDA SUBUNIT"/>
    <property type="match status" value="1"/>
</dbReference>
<sequence>MRSPLAIVALFVAAVTALSTAGNRLLVVMDQISDRDAYTMFFGDLEGRGFEITYETPRSEGLRLSHLGERTYDHIVFLPARVKGRWLQSTFHYLIYHVDPLLNTALGPNLTPKHLVEFVKAGGNMVIAMTSMVPTSSSLTSFLAEFEVTLPAERTGLVVDHFNYDSLSAAESHDVLVLDAPSTMAEVTDILAMSGSVLAMPRTSGHVLGQSPLLTPLVRGPSTAYSYNPKLHPEGLDADDFFAAGRNLALVTAVQARNSARIVLVGSAEMLENKWMEAKVAHMDKKPVKAANREFAKRLTGWAFQEIGVLRVNGIEHHLQGSEEMDPQIYRIKNDVTFSISMSEYRWDKWVPFQVPKDDNIQMEFSMLSPFVRLRLQRTKTTETATVFSRDFTLPDQHGIFNFRVNYKRQLLTYVDEKRTVSVRHIAHDEWPRSYDITAAWPWLSGLWATIVGWLMFCALWMYSEPPRRGAGVRRESRG</sequence>
<keyword evidence="6 8" id="KW-1133">Transmembrane helix</keyword>
<comment type="subunit">
    <text evidence="8">Component of the oligosaccharyltransferase (OST) complex.</text>
</comment>
<keyword evidence="8" id="KW-0732">Signal</keyword>
<proteinExistence type="inferred from homology"/>
<evidence type="ECO:0000256" key="1">
    <source>
        <dbReference type="ARBA" id="ARBA00004479"/>
    </source>
</evidence>
<dbReference type="InterPro" id="IPR005013">
    <property type="entry name" value="DDOST_48_kDa_subunit"/>
</dbReference>
<comment type="caution">
    <text evidence="11">The sequence shown here is derived from an EMBL/GenBank/DDBJ whole genome shotgun (WGS) entry which is preliminary data.</text>
</comment>
<evidence type="ECO:0000256" key="4">
    <source>
        <dbReference type="ARBA" id="ARBA00022692"/>
    </source>
</evidence>
<evidence type="ECO:0000256" key="8">
    <source>
        <dbReference type="RuleBase" id="RU361142"/>
    </source>
</evidence>
<protein>
    <recommendedName>
        <fullName evidence="8">Dolichyl-diphosphooligosaccharide--protein glycosyltransferase subunit WBP1</fullName>
        <shortName evidence="8">Oligosaccharyl transferase subunit WBP1</shortName>
    </recommendedName>
</protein>
<keyword evidence="4 8" id="KW-0812">Transmembrane</keyword>
<dbReference type="GO" id="GO:0018279">
    <property type="term" value="P:protein N-linked glycosylation via asparagine"/>
    <property type="evidence" value="ECO:0007669"/>
    <property type="project" value="UniProtKB-UniRule"/>
</dbReference>
<evidence type="ECO:0000256" key="6">
    <source>
        <dbReference type="ARBA" id="ARBA00022989"/>
    </source>
</evidence>
<dbReference type="EMBL" id="LKCN02000007">
    <property type="protein sequence ID" value="RCI12196.1"/>
    <property type="molecule type" value="Genomic_DNA"/>
</dbReference>
<dbReference type="PANTHER" id="PTHR10830:SF0">
    <property type="entry name" value="DOLICHYL-DIPHOSPHOOLIGOSACCHARIDE--PROTEIN GLYCOSYLTRANSFERASE 48 KDA SUBUNIT"/>
    <property type="match status" value="1"/>
</dbReference>
<comment type="function">
    <text evidence="8">Subunit of the oligosaccharyl transferase (OST) complex that catalyzes the initial transfer of a defined glycan (Glc(3)Man(9)GlcNAc(2) in eukaryotes) from the lipid carrier dolichol-pyrophosphate to an asparagine residue within an Asn-X-Ser/Thr consensus motif in nascent polypeptide chains, the first step in protein N-glycosylation. N-glycosylation occurs cotranslationally and the complex associates with the Sec61 complex at the channel-forming translocon complex that mediates protein translocation across the endoplasmic reticulum (ER).</text>
</comment>
<dbReference type="InterPro" id="IPR055459">
    <property type="entry name" value="OST48_MD"/>
</dbReference>
<reference evidence="11 12" key="1">
    <citation type="journal article" date="2015" name="BMC Genomics">
        <title>Insights from the genome of Ophiocordyceps polyrhachis-furcata to pathogenicity and host specificity in insect fungi.</title>
        <authorList>
            <person name="Wichadakul D."/>
            <person name="Kobmoo N."/>
            <person name="Ingsriswang S."/>
            <person name="Tangphatsornruang S."/>
            <person name="Chantasingh D."/>
            <person name="Luangsa-ard J.J."/>
            <person name="Eurwilaichitr L."/>
        </authorList>
    </citation>
    <scope>NUCLEOTIDE SEQUENCE [LARGE SCALE GENOMIC DNA]</scope>
    <source>
        <strain evidence="11 12">BCC 54312</strain>
    </source>
</reference>
<gene>
    <name evidence="11" type="ORF">L249_0903</name>
</gene>
<keyword evidence="7 8" id="KW-0472">Membrane</keyword>
<evidence type="ECO:0000313" key="12">
    <source>
        <dbReference type="Proteomes" id="UP000253664"/>
    </source>
</evidence>
<accession>A0A367LCP7</accession>
<dbReference type="AlphaFoldDB" id="A0A367LCP7"/>
<dbReference type="Pfam" id="PF03345">
    <property type="entry name" value="OST48_N"/>
    <property type="match status" value="1"/>
</dbReference>
<feature type="transmembrane region" description="Helical" evidence="8">
    <location>
        <begin position="440"/>
        <end position="463"/>
    </location>
</feature>
<dbReference type="GO" id="GO:0008250">
    <property type="term" value="C:oligosaccharyltransferase complex"/>
    <property type="evidence" value="ECO:0007669"/>
    <property type="project" value="TreeGrafter"/>
</dbReference>
<comment type="pathway">
    <text evidence="2 8">Protein modification; protein glycosylation.</text>
</comment>
<evidence type="ECO:0000259" key="9">
    <source>
        <dbReference type="Pfam" id="PF03345"/>
    </source>
</evidence>
<name>A0A367LCP7_9HYPO</name>
<comment type="similarity">
    <text evidence="3 8">Belongs to the DDOST 48 kDa subunit family.</text>
</comment>
<feature type="domain" description="OST48 middle" evidence="10">
    <location>
        <begin position="318"/>
        <end position="464"/>
    </location>
</feature>
<dbReference type="UniPathway" id="UPA00378"/>
<evidence type="ECO:0000313" key="11">
    <source>
        <dbReference type="EMBL" id="RCI12196.1"/>
    </source>
</evidence>
<keyword evidence="5 8" id="KW-0256">Endoplasmic reticulum</keyword>
<evidence type="ECO:0000256" key="5">
    <source>
        <dbReference type="ARBA" id="ARBA00022824"/>
    </source>
</evidence>
<dbReference type="STRING" id="1330021.A0A367LCP7"/>